<evidence type="ECO:0000259" key="2">
    <source>
        <dbReference type="Pfam" id="PF24125"/>
    </source>
</evidence>
<keyword evidence="4" id="KW-1185">Reference proteome</keyword>
<feature type="domain" description="Cds6 C-terminal" evidence="2">
    <location>
        <begin position="333"/>
        <end position="436"/>
    </location>
</feature>
<dbReference type="SUPFAM" id="SSF54427">
    <property type="entry name" value="NTF2-like"/>
    <property type="match status" value="1"/>
</dbReference>
<accession>A0A1M4TXJ4</accession>
<sequence>MLGKNLSLRLSARGRSRLLCHALVALLGVSGGMGSVAASTVQQSVFDEVSRLLEQGQLDVAERRVAFHLQSHPEDVQVRFLQGVIATEQGHNVQAIDIFTRLTHDYPSLPEPFNNLAVLYAASGDERKATEILEAAIRTNPSYATAHENLGDLYARRASAAYAKALQLDDSRQTLAPKLSVITQIFTVQEGGMPQTWVASAGRTTAAAPAPVQEAAAPAPVVVADATAPVTEPLVIEEMPDTQVAAAPAQPAVPVAAPSVPEPVAEPVQVAIADVPATEITAPAAVEPVEVLPPAEPVLVVPAEPAVVAVTEAPATPVVDAEPAVDASFETQVAAAVEEWVDAWSNRDLNRYLAAYSENFRPADGTSLARWKAQREQRIVGRNSITVAVRNIDIVASADRATVTFRQDYSSDAYSDTMRKELRLRNENGQWRIVHEGAAR</sequence>
<evidence type="ECO:0000256" key="1">
    <source>
        <dbReference type="PROSITE-ProRule" id="PRU00339"/>
    </source>
</evidence>
<evidence type="ECO:0000313" key="3">
    <source>
        <dbReference type="EMBL" id="SHE49201.1"/>
    </source>
</evidence>
<dbReference type="RefSeq" id="WP_200796674.1">
    <property type="nucleotide sequence ID" value="NZ_FQUZ01000003.1"/>
</dbReference>
<evidence type="ECO:0000313" key="4">
    <source>
        <dbReference type="Proteomes" id="UP000184327"/>
    </source>
</evidence>
<proteinExistence type="predicted"/>
<dbReference type="InterPro" id="IPR011990">
    <property type="entry name" value="TPR-like_helical_dom_sf"/>
</dbReference>
<name>A0A1M4TXJ4_9BURK</name>
<feature type="repeat" description="TPR" evidence="1">
    <location>
        <begin position="110"/>
        <end position="143"/>
    </location>
</feature>
<reference evidence="3 4" key="1">
    <citation type="submission" date="2016-11" db="EMBL/GenBank/DDBJ databases">
        <authorList>
            <person name="Jaros S."/>
            <person name="Januszkiewicz K."/>
            <person name="Wedrychowicz H."/>
        </authorList>
    </citation>
    <scope>NUCLEOTIDE SEQUENCE [LARGE SCALE GENOMIC DNA]</scope>
    <source>
        <strain evidence="3 4">DSM 16112</strain>
    </source>
</reference>
<dbReference type="SUPFAM" id="SSF48452">
    <property type="entry name" value="TPR-like"/>
    <property type="match status" value="1"/>
</dbReference>
<dbReference type="Pfam" id="PF13432">
    <property type="entry name" value="TPR_16"/>
    <property type="match status" value="1"/>
</dbReference>
<keyword evidence="1" id="KW-0802">TPR repeat</keyword>
<dbReference type="InterPro" id="IPR032710">
    <property type="entry name" value="NTF2-like_dom_sf"/>
</dbReference>
<organism evidence="3 4">
    <name type="scientific">Lampropedia hyalina DSM 16112</name>
    <dbReference type="NCBI Taxonomy" id="1122156"/>
    <lineage>
        <taxon>Bacteria</taxon>
        <taxon>Pseudomonadati</taxon>
        <taxon>Pseudomonadota</taxon>
        <taxon>Betaproteobacteria</taxon>
        <taxon>Burkholderiales</taxon>
        <taxon>Comamonadaceae</taxon>
        <taxon>Lampropedia</taxon>
    </lineage>
</organism>
<dbReference type="EMBL" id="FQUZ01000003">
    <property type="protein sequence ID" value="SHE49201.1"/>
    <property type="molecule type" value="Genomic_DNA"/>
</dbReference>
<dbReference type="Gene3D" id="3.10.450.50">
    <property type="match status" value="1"/>
</dbReference>
<dbReference type="InterPro" id="IPR056203">
    <property type="entry name" value="Cds6_C"/>
</dbReference>
<dbReference type="InterPro" id="IPR019734">
    <property type="entry name" value="TPR_rpt"/>
</dbReference>
<dbReference type="PROSITE" id="PS50005">
    <property type="entry name" value="TPR"/>
    <property type="match status" value="1"/>
</dbReference>
<dbReference type="Gene3D" id="1.25.40.10">
    <property type="entry name" value="Tetratricopeptide repeat domain"/>
    <property type="match status" value="1"/>
</dbReference>
<gene>
    <name evidence="3" type="ORF">SAMN02745117_00377</name>
</gene>
<dbReference type="Pfam" id="PF24125">
    <property type="entry name" value="Cds6_C"/>
    <property type="match status" value="1"/>
</dbReference>
<protein>
    <submittedName>
        <fullName evidence="3">SnoaL-like domain-containing protein</fullName>
    </submittedName>
</protein>
<dbReference type="Proteomes" id="UP000184327">
    <property type="component" value="Unassembled WGS sequence"/>
</dbReference>
<dbReference type="AlphaFoldDB" id="A0A1M4TXJ4"/>
<dbReference type="STRING" id="1122156.SAMN02745117_00377"/>